<name>E0NDS2_PEDAC</name>
<gene>
    <name evidence="2" type="ORF">HMPREF0623_0444</name>
</gene>
<dbReference type="Gene3D" id="3.20.80.10">
    <property type="entry name" value="Regulatory factor, effector binding domain"/>
    <property type="match status" value="1"/>
</dbReference>
<organism evidence="2 3">
    <name type="scientific">Pediococcus acidilactici DSM 20284</name>
    <dbReference type="NCBI Taxonomy" id="862514"/>
    <lineage>
        <taxon>Bacteria</taxon>
        <taxon>Bacillati</taxon>
        <taxon>Bacillota</taxon>
        <taxon>Bacilli</taxon>
        <taxon>Lactobacillales</taxon>
        <taxon>Lactobacillaceae</taxon>
        <taxon>Pediococcus</taxon>
        <taxon>Pediococcus acidilactici group</taxon>
    </lineage>
</organism>
<accession>E0NDS2</accession>
<dbReference type="PIRSF" id="PIRSF031644">
    <property type="entry name" value="UCP031644"/>
    <property type="match status" value="1"/>
</dbReference>
<dbReference type="AlphaFoldDB" id="E0NDS2"/>
<comment type="caution">
    <text evidence="2">The sequence shown here is derived from an EMBL/GenBank/DDBJ whole genome shotgun (WGS) entry which is preliminary data.</text>
</comment>
<dbReference type="HOGENOM" id="CLU_083625_0_0_9"/>
<dbReference type="SUPFAM" id="SSF55136">
    <property type="entry name" value="Probable bacterial effector-binding domain"/>
    <property type="match status" value="1"/>
</dbReference>
<feature type="domain" description="GyrI-like small molecule binding" evidence="1">
    <location>
        <begin position="31"/>
        <end position="215"/>
    </location>
</feature>
<dbReference type="Proteomes" id="UP000004470">
    <property type="component" value="Unassembled WGS sequence"/>
</dbReference>
<protein>
    <recommendedName>
        <fullName evidence="1">GyrI-like small molecule binding domain-containing protein</fullName>
    </recommendedName>
</protein>
<keyword evidence="3" id="KW-1185">Reference proteome</keyword>
<dbReference type="InterPro" id="IPR008319">
    <property type="entry name" value="GyrI-like_CCH_Lin2189-like"/>
</dbReference>
<evidence type="ECO:0000313" key="3">
    <source>
        <dbReference type="Proteomes" id="UP000004470"/>
    </source>
</evidence>
<sequence>MLYHLSEWRILMSSEKIEWRKEEKGFSLRKKPQILTIPEQNYFSIAGEGDPNLPDFQKRVQSLYPVSYAIRMSQKKGWDIPNFKLYTVYPLQGYWGIQDQYLNAPVMKKEHFKYIISIKQPSFVTDEIAKEALERAKPKIDDFLFDQIYFEHRPAQLVAQIVHVGSFDTEPESFQKLEQFIDEAGYQRSEKEHTEIYMSDFRRVEEAKRKTILRVAIQEK</sequence>
<dbReference type="InterPro" id="IPR029442">
    <property type="entry name" value="GyrI-like"/>
</dbReference>
<dbReference type="Pfam" id="PF06445">
    <property type="entry name" value="GyrI-like"/>
    <property type="match status" value="1"/>
</dbReference>
<dbReference type="InterPro" id="IPR011256">
    <property type="entry name" value="Reg_factor_effector_dom_sf"/>
</dbReference>
<dbReference type="EMBL" id="AEEG01000002">
    <property type="protein sequence ID" value="EFL96393.1"/>
    <property type="molecule type" value="Genomic_DNA"/>
</dbReference>
<reference evidence="2" key="1">
    <citation type="submission" date="2010-07" db="EMBL/GenBank/DDBJ databases">
        <authorList>
            <person name="Muzny D."/>
            <person name="Qin X."/>
            <person name="Deng J."/>
            <person name="Jiang H."/>
            <person name="Liu Y."/>
            <person name="Qu J."/>
            <person name="Song X.-Z."/>
            <person name="Zhang L."/>
            <person name="Thornton R."/>
            <person name="Coyle M."/>
            <person name="Francisco L."/>
            <person name="Jackson L."/>
            <person name="Javaid M."/>
            <person name="Korchina V."/>
            <person name="Kovar C."/>
            <person name="Mata R."/>
            <person name="Mathew T."/>
            <person name="Ngo R."/>
            <person name="Nguyen L."/>
            <person name="Nguyen N."/>
            <person name="Okwuonu G."/>
            <person name="Ongeri F."/>
            <person name="Pham C."/>
            <person name="Simmons D."/>
            <person name="Wilczek-Boney K."/>
            <person name="Hale W."/>
            <person name="Jakkamsetti A."/>
            <person name="Pham P."/>
            <person name="Ruth R."/>
            <person name="San Lucas F."/>
            <person name="Warren J."/>
            <person name="Zhang J."/>
            <person name="Zhao Z."/>
            <person name="Zhou C."/>
            <person name="Zhu D."/>
            <person name="Lee S."/>
            <person name="Bess C."/>
            <person name="Blankenburg K."/>
            <person name="Forbes L."/>
            <person name="Fu Q."/>
            <person name="Gubbala S."/>
            <person name="Hirani K."/>
            <person name="Jayaseelan J.C."/>
            <person name="Lara F."/>
            <person name="Munidasa M."/>
            <person name="Palculict T."/>
            <person name="Patil S."/>
            <person name="Pu L.-L."/>
            <person name="Saada N."/>
            <person name="Tang L."/>
            <person name="Weissenberger G."/>
            <person name="Zhu Y."/>
            <person name="Hemphill L."/>
            <person name="Shang Y."/>
            <person name="Youmans B."/>
            <person name="Ayvaz T."/>
            <person name="Ross M."/>
            <person name="Santibanez J."/>
            <person name="Aqrawi P."/>
            <person name="Gross S."/>
            <person name="Joshi V."/>
            <person name="Fowler G."/>
            <person name="Nazareth L."/>
            <person name="Reid J."/>
            <person name="Worley K."/>
            <person name="Petrosino J."/>
            <person name="Highlander S."/>
            <person name="Gibbs R."/>
        </authorList>
    </citation>
    <scope>NUCLEOTIDE SEQUENCE [LARGE SCALE GENOMIC DNA]</scope>
    <source>
        <strain evidence="2">DSM 20284</strain>
    </source>
</reference>
<proteinExistence type="predicted"/>
<dbReference type="eggNOG" id="COG4832">
    <property type="taxonomic scope" value="Bacteria"/>
</dbReference>
<evidence type="ECO:0000313" key="2">
    <source>
        <dbReference type="EMBL" id="EFL96393.1"/>
    </source>
</evidence>
<evidence type="ECO:0000259" key="1">
    <source>
        <dbReference type="Pfam" id="PF06445"/>
    </source>
</evidence>